<organism evidence="1 3">
    <name type="scientific">Petrocella atlantisensis</name>
    <dbReference type="NCBI Taxonomy" id="2173034"/>
    <lineage>
        <taxon>Bacteria</taxon>
        <taxon>Bacillati</taxon>
        <taxon>Bacillota</taxon>
        <taxon>Clostridia</taxon>
        <taxon>Lachnospirales</taxon>
        <taxon>Vallitaleaceae</taxon>
        <taxon>Petrocella</taxon>
    </lineage>
</organism>
<dbReference type="KEGG" id="cbar:PATL70BA_3225"/>
<protein>
    <recommendedName>
        <fullName evidence="4">Transposase</fullName>
    </recommendedName>
</protein>
<evidence type="ECO:0000313" key="3">
    <source>
        <dbReference type="Proteomes" id="UP000279029"/>
    </source>
</evidence>
<reference evidence="1 3" key="1">
    <citation type="submission" date="2018-09" db="EMBL/GenBank/DDBJ databases">
        <authorList>
            <person name="Postec A."/>
        </authorList>
    </citation>
    <scope>NUCLEOTIDE SEQUENCE [LARGE SCALE GENOMIC DNA]</scope>
    <source>
        <strain evidence="1">70B-A</strain>
    </source>
</reference>
<dbReference type="KEGG" id="cbar:PATL70BA_1322"/>
<dbReference type="RefSeq" id="WP_125136565.1">
    <property type="nucleotide sequence ID" value="NZ_LR130778.1"/>
</dbReference>
<dbReference type="PANTHER" id="PTHR36455">
    <property type="match status" value="1"/>
</dbReference>
<gene>
    <name evidence="1" type="ORF">PATL70BA_1322</name>
    <name evidence="2" type="ORF">PATL70BA_3225</name>
</gene>
<dbReference type="OrthoDB" id="4956084at2"/>
<accession>A0A3P7NVK9</accession>
<dbReference type="Pfam" id="PF05717">
    <property type="entry name" value="TnpB_IS66"/>
    <property type="match status" value="1"/>
</dbReference>
<evidence type="ECO:0000313" key="2">
    <source>
        <dbReference type="EMBL" id="VDN49148.1"/>
    </source>
</evidence>
<dbReference type="Proteomes" id="UP000279029">
    <property type="component" value="Chromosome"/>
</dbReference>
<dbReference type="EMBL" id="LR130778">
    <property type="protein sequence ID" value="VDN47204.1"/>
    <property type="molecule type" value="Genomic_DNA"/>
</dbReference>
<name>A0A3P7NVK9_9FIRM</name>
<dbReference type="NCBIfam" id="NF033819">
    <property type="entry name" value="IS66_TnpB"/>
    <property type="match status" value="1"/>
</dbReference>
<dbReference type="InterPro" id="IPR008878">
    <property type="entry name" value="Transposase_IS66_Orf2"/>
</dbReference>
<dbReference type="AlphaFoldDB" id="A0A3P7NVK9"/>
<evidence type="ECO:0000313" key="1">
    <source>
        <dbReference type="EMBL" id="VDN47204.1"/>
    </source>
</evidence>
<evidence type="ECO:0008006" key="4">
    <source>
        <dbReference type="Google" id="ProtNLM"/>
    </source>
</evidence>
<proteinExistence type="predicted"/>
<dbReference type="PANTHER" id="PTHR36455:SF1">
    <property type="entry name" value="BLR8292 PROTEIN"/>
    <property type="match status" value="1"/>
</dbReference>
<dbReference type="EMBL" id="LR130778">
    <property type="protein sequence ID" value="VDN49148.1"/>
    <property type="molecule type" value="Genomic_DNA"/>
</dbReference>
<keyword evidence="3" id="KW-1185">Reference proteome</keyword>
<sequence>MLNDAKGIKRVIVCCGRSDLRSGIDRLSMMIKNHYKLDPFETGTLFMFCGRRSDRIKTLVWEEDGYFLGYKRLEAGSFQWPRSEDEAKAITQEQFEWLMKGMKIEQKKSIAKVTPLLPG</sequence>